<evidence type="ECO:0000313" key="4">
    <source>
        <dbReference type="Proteomes" id="UP000610846"/>
    </source>
</evidence>
<dbReference type="CDD" id="cd05233">
    <property type="entry name" value="SDR_c"/>
    <property type="match status" value="1"/>
</dbReference>
<dbReference type="Proteomes" id="UP000610846">
    <property type="component" value="Unassembled WGS sequence"/>
</dbReference>
<name>A0A927J1V1_9MICO</name>
<comment type="similarity">
    <text evidence="1">Belongs to the short-chain dehydrogenases/reductases (SDR) family.</text>
</comment>
<dbReference type="Pfam" id="PF00106">
    <property type="entry name" value="adh_short"/>
    <property type="match status" value="1"/>
</dbReference>
<dbReference type="GO" id="GO:0016491">
    <property type="term" value="F:oxidoreductase activity"/>
    <property type="evidence" value="ECO:0007669"/>
    <property type="project" value="UniProtKB-KW"/>
</dbReference>
<dbReference type="SUPFAM" id="SSF51735">
    <property type="entry name" value="NAD(P)-binding Rossmann-fold domains"/>
    <property type="match status" value="1"/>
</dbReference>
<organism evidence="3 4">
    <name type="scientific">Cellulosimicrobium arenosum</name>
    <dbReference type="NCBI Taxonomy" id="2708133"/>
    <lineage>
        <taxon>Bacteria</taxon>
        <taxon>Bacillati</taxon>
        <taxon>Actinomycetota</taxon>
        <taxon>Actinomycetes</taxon>
        <taxon>Micrococcales</taxon>
        <taxon>Promicromonosporaceae</taxon>
        <taxon>Cellulosimicrobium</taxon>
    </lineage>
</organism>
<comment type="caution">
    <text evidence="3">The sequence shown here is derived from an EMBL/GenBank/DDBJ whole genome shotgun (WGS) entry which is preliminary data.</text>
</comment>
<dbReference type="Gene3D" id="3.40.50.720">
    <property type="entry name" value="NAD(P)-binding Rossmann-like Domain"/>
    <property type="match status" value="1"/>
</dbReference>
<dbReference type="InterPro" id="IPR036291">
    <property type="entry name" value="NAD(P)-bd_dom_sf"/>
</dbReference>
<accession>A0A927J1V1</accession>
<dbReference type="PRINTS" id="PR00081">
    <property type="entry name" value="GDHRDH"/>
</dbReference>
<evidence type="ECO:0000313" key="3">
    <source>
        <dbReference type="EMBL" id="MBD8080250.1"/>
    </source>
</evidence>
<protein>
    <submittedName>
        <fullName evidence="3">SDR family NAD(P)-dependent oxidoreductase</fullName>
    </submittedName>
</protein>
<dbReference type="EMBL" id="JACYHB010000013">
    <property type="protein sequence ID" value="MBD8080250.1"/>
    <property type="molecule type" value="Genomic_DNA"/>
</dbReference>
<dbReference type="InterPro" id="IPR002347">
    <property type="entry name" value="SDR_fam"/>
</dbReference>
<dbReference type="AlphaFoldDB" id="A0A927J1V1"/>
<keyword evidence="4" id="KW-1185">Reference proteome</keyword>
<gene>
    <name evidence="3" type="ORF">IF651_14415</name>
</gene>
<reference evidence="3" key="1">
    <citation type="journal article" date="2018" name="Curr. Microbiol.">
        <title>Cellulosimicrobium arenosum sp. nov., Isolated from Marine Sediment Sand.</title>
        <authorList>
            <person name="Oh M."/>
            <person name="Kim J.H."/>
            <person name="Yoon J.H."/>
            <person name="Schumann P."/>
            <person name="Kim W."/>
        </authorList>
    </citation>
    <scope>NUCLEOTIDE SEQUENCE</scope>
    <source>
        <strain evidence="3">KCTC 49039</strain>
    </source>
</reference>
<dbReference type="PANTHER" id="PTHR43669:SF3">
    <property type="entry name" value="ALCOHOL DEHYDROGENASE, PUTATIVE (AFU_ORTHOLOGUE AFUA_3G03445)-RELATED"/>
    <property type="match status" value="1"/>
</dbReference>
<evidence type="ECO:0000256" key="2">
    <source>
        <dbReference type="ARBA" id="ARBA00023002"/>
    </source>
</evidence>
<proteinExistence type="inferred from homology"/>
<sequence>MDLDGRTALVTGSAQGIGLAIARTLADCGASVVVNGRSDETSQRAAADVRAHVPGADVRGVAADLATDDGAAALLEAVPGVDVLVNNLGIFSSADPLEIDDAEWRRFFEVDVLAGVRASPRPPQGRA</sequence>
<keyword evidence="2" id="KW-0560">Oxidoreductase</keyword>
<reference evidence="3" key="2">
    <citation type="submission" date="2020-09" db="EMBL/GenBank/DDBJ databases">
        <authorList>
            <person name="Yu Y."/>
        </authorList>
    </citation>
    <scope>NUCLEOTIDE SEQUENCE</scope>
    <source>
        <strain evidence="3">KCTC 49039</strain>
    </source>
</reference>
<evidence type="ECO:0000256" key="1">
    <source>
        <dbReference type="ARBA" id="ARBA00006484"/>
    </source>
</evidence>
<dbReference type="PANTHER" id="PTHR43669">
    <property type="entry name" value="5-KETO-D-GLUCONATE 5-REDUCTASE"/>
    <property type="match status" value="1"/>
</dbReference>